<dbReference type="STRING" id="1209989.TepRe1_1742"/>
<organism evidence="2 3">
    <name type="scientific">Tepidanaerobacter acetatoxydans (strain DSM 21804 / JCM 16047 / Re1)</name>
    <dbReference type="NCBI Taxonomy" id="1209989"/>
    <lineage>
        <taxon>Bacteria</taxon>
        <taxon>Bacillati</taxon>
        <taxon>Bacillota</taxon>
        <taxon>Clostridia</taxon>
        <taxon>Thermosediminibacterales</taxon>
        <taxon>Tepidanaerobacteraceae</taxon>
        <taxon>Tepidanaerobacter</taxon>
    </lineage>
</organism>
<dbReference type="Gene3D" id="3.90.230.10">
    <property type="entry name" value="Creatinase/methionine aminopeptidase superfamily"/>
    <property type="match status" value="1"/>
</dbReference>
<gene>
    <name evidence="2" type="ordered locus">TEPIRE1_1880</name>
</gene>
<dbReference type="CDD" id="cd01066">
    <property type="entry name" value="APP_MetAP"/>
    <property type="match status" value="1"/>
</dbReference>
<dbReference type="eggNOG" id="COG0006">
    <property type="taxonomic scope" value="Bacteria"/>
</dbReference>
<dbReference type="InterPro" id="IPR029149">
    <property type="entry name" value="Creatin/AminoP/Spt16_N"/>
</dbReference>
<proteinExistence type="predicted"/>
<keyword evidence="3" id="KW-1185">Reference proteome</keyword>
<evidence type="ECO:0000313" key="3">
    <source>
        <dbReference type="Proteomes" id="UP000010802"/>
    </source>
</evidence>
<dbReference type="KEGG" id="tep:TepRe1_1742"/>
<dbReference type="OrthoDB" id="4850044at2"/>
<name>F4LX76_TEPAE</name>
<reference evidence="3" key="1">
    <citation type="journal article" date="2013" name="Genome Announc.">
        <title>First genome sequence of a syntrophic acetate-oxidizing bacterium, Tepidanaerobacter acetatoxydans strain Re1.</title>
        <authorList>
            <person name="Manzoor S."/>
            <person name="Bongcam-Rudloff E."/>
            <person name="Schnurer A."/>
            <person name="Muller B."/>
        </authorList>
    </citation>
    <scope>NUCLEOTIDE SEQUENCE [LARGE SCALE GENOMIC DNA]</scope>
    <source>
        <strain evidence="3">Re1</strain>
    </source>
</reference>
<sequence length="361" mass="41372">MSWTKAEFETKLFRIRTLMDRKDIKVLSISDAINFLWLTGGRPYIGITSPKACAEILITQDNVYLLSNNIEAQRLIQEELNGLPIEVVEFPWWEPKGRQTSLDEISRGKKVFIDTDLGEELTQLRWDLLPEEQKRYMETGICASKILEKVAFSVKPGDTEIEVSRMIKKISAEYDFYPFVNLVASDERAYKYRHPLPTEKPIEKYVLLAVSGHKYGLMTSLTRLVCFGEIPEDLRERHQAVLKVDVAFIDATKPGRKVKDIFEEGKKAYKEVGFGNEWHYHHQGGMAGYNSREFRATSYSDVTVAVNQAYAWNPSIAGTKSEDTILITEDGAEIITKTLEYPLTEIEFRGVSMLRPDILVR</sequence>
<dbReference type="EMBL" id="HF563609">
    <property type="protein sequence ID" value="CDI40837.1"/>
    <property type="molecule type" value="Genomic_DNA"/>
</dbReference>
<dbReference type="Proteomes" id="UP000010802">
    <property type="component" value="Chromosome"/>
</dbReference>
<dbReference type="AlphaFoldDB" id="F4LX76"/>
<accession>F4LX76</accession>
<dbReference type="SUPFAM" id="SSF53092">
    <property type="entry name" value="Creatinase/prolidase N-terminal domain"/>
    <property type="match status" value="1"/>
</dbReference>
<evidence type="ECO:0000259" key="1">
    <source>
        <dbReference type="Pfam" id="PF00557"/>
    </source>
</evidence>
<dbReference type="InterPro" id="IPR000994">
    <property type="entry name" value="Pept_M24"/>
</dbReference>
<dbReference type="Pfam" id="PF00557">
    <property type="entry name" value="Peptidase_M24"/>
    <property type="match status" value="1"/>
</dbReference>
<dbReference type="Gene3D" id="3.40.350.10">
    <property type="entry name" value="Creatinase/prolidase N-terminal domain"/>
    <property type="match status" value="1"/>
</dbReference>
<dbReference type="KEGG" id="tae:TepiRe1_1880"/>
<feature type="domain" description="Peptidase M24" evidence="1">
    <location>
        <begin position="138"/>
        <end position="329"/>
    </location>
</feature>
<dbReference type="RefSeq" id="WP_013778797.1">
    <property type="nucleotide sequence ID" value="NC_015519.1"/>
</dbReference>
<dbReference type="PANTHER" id="PTHR46112:SF2">
    <property type="entry name" value="XAA-PRO AMINOPEPTIDASE P-RELATED"/>
    <property type="match status" value="1"/>
</dbReference>
<dbReference type="PANTHER" id="PTHR46112">
    <property type="entry name" value="AMINOPEPTIDASE"/>
    <property type="match status" value="1"/>
</dbReference>
<dbReference type="InterPro" id="IPR036005">
    <property type="entry name" value="Creatinase/aminopeptidase-like"/>
</dbReference>
<protein>
    <submittedName>
        <fullName evidence="2">Peptidase M24</fullName>
    </submittedName>
</protein>
<evidence type="ECO:0000313" key="2">
    <source>
        <dbReference type="EMBL" id="CDI40837.1"/>
    </source>
</evidence>
<dbReference type="HOGENOM" id="CLU_053687_0_0_9"/>
<dbReference type="InterPro" id="IPR050659">
    <property type="entry name" value="Peptidase_M24B"/>
</dbReference>
<dbReference type="SUPFAM" id="SSF55920">
    <property type="entry name" value="Creatinase/aminopeptidase"/>
    <property type="match status" value="1"/>
</dbReference>